<comment type="caution">
    <text evidence="1">The sequence shown here is derived from an EMBL/GenBank/DDBJ whole genome shotgun (WGS) entry which is preliminary data.</text>
</comment>
<proteinExistence type="predicted"/>
<name>A0A3M7RF29_BRAPC</name>
<dbReference type="Proteomes" id="UP000276133">
    <property type="component" value="Unassembled WGS sequence"/>
</dbReference>
<organism evidence="1 2">
    <name type="scientific">Brachionus plicatilis</name>
    <name type="common">Marine rotifer</name>
    <name type="synonym">Brachionus muelleri</name>
    <dbReference type="NCBI Taxonomy" id="10195"/>
    <lineage>
        <taxon>Eukaryota</taxon>
        <taxon>Metazoa</taxon>
        <taxon>Spiralia</taxon>
        <taxon>Gnathifera</taxon>
        <taxon>Rotifera</taxon>
        <taxon>Eurotatoria</taxon>
        <taxon>Monogononta</taxon>
        <taxon>Pseudotrocha</taxon>
        <taxon>Ploima</taxon>
        <taxon>Brachionidae</taxon>
        <taxon>Brachionus</taxon>
    </lineage>
</organism>
<reference evidence="1 2" key="1">
    <citation type="journal article" date="2018" name="Sci. Rep.">
        <title>Genomic signatures of local adaptation to the degree of environmental predictability in rotifers.</title>
        <authorList>
            <person name="Franch-Gras L."/>
            <person name="Hahn C."/>
            <person name="Garcia-Roger E.M."/>
            <person name="Carmona M.J."/>
            <person name="Serra M."/>
            <person name="Gomez A."/>
        </authorList>
    </citation>
    <scope>NUCLEOTIDE SEQUENCE [LARGE SCALE GENOMIC DNA]</scope>
    <source>
        <strain evidence="1">HYR1</strain>
    </source>
</reference>
<gene>
    <name evidence="1" type="ORF">BpHYR1_047383</name>
</gene>
<dbReference type="AlphaFoldDB" id="A0A3M7RF29"/>
<sequence>NYSQYSLVKTRIWSLLSISHDELLPLTHTVDISLIYIETALDWTPLFFCSNSARYLSVVNTLTR</sequence>
<accession>A0A3M7RF29</accession>
<dbReference type="EMBL" id="REGN01003566">
    <property type="protein sequence ID" value="RNA21885.1"/>
    <property type="molecule type" value="Genomic_DNA"/>
</dbReference>
<keyword evidence="2" id="KW-1185">Reference proteome</keyword>
<evidence type="ECO:0000313" key="2">
    <source>
        <dbReference type="Proteomes" id="UP000276133"/>
    </source>
</evidence>
<protein>
    <submittedName>
        <fullName evidence="1">Uncharacterized protein</fullName>
    </submittedName>
</protein>
<feature type="non-terminal residue" evidence="1">
    <location>
        <position position="1"/>
    </location>
</feature>
<evidence type="ECO:0000313" key="1">
    <source>
        <dbReference type="EMBL" id="RNA21885.1"/>
    </source>
</evidence>